<sequence>MTPYNVIRLQTANGIASMFPARQETGNVWHTNSLQVHILPGQRLRKLCFDTN</sequence>
<reference evidence="1" key="1">
    <citation type="submission" date="2014-11" db="EMBL/GenBank/DDBJ databases">
        <authorList>
            <person name="Amaro Gonzalez C."/>
        </authorList>
    </citation>
    <scope>NUCLEOTIDE SEQUENCE</scope>
</reference>
<dbReference type="AlphaFoldDB" id="A0A0E9SD67"/>
<evidence type="ECO:0000313" key="1">
    <source>
        <dbReference type="EMBL" id="JAH39192.1"/>
    </source>
</evidence>
<organism evidence="1">
    <name type="scientific">Anguilla anguilla</name>
    <name type="common">European freshwater eel</name>
    <name type="synonym">Muraena anguilla</name>
    <dbReference type="NCBI Taxonomy" id="7936"/>
    <lineage>
        <taxon>Eukaryota</taxon>
        <taxon>Metazoa</taxon>
        <taxon>Chordata</taxon>
        <taxon>Craniata</taxon>
        <taxon>Vertebrata</taxon>
        <taxon>Euteleostomi</taxon>
        <taxon>Actinopterygii</taxon>
        <taxon>Neopterygii</taxon>
        <taxon>Teleostei</taxon>
        <taxon>Anguilliformes</taxon>
        <taxon>Anguillidae</taxon>
        <taxon>Anguilla</taxon>
    </lineage>
</organism>
<protein>
    <submittedName>
        <fullName evidence="1">Uncharacterized protein</fullName>
    </submittedName>
</protein>
<proteinExistence type="predicted"/>
<name>A0A0E9SD67_ANGAN</name>
<reference evidence="1" key="2">
    <citation type="journal article" date="2015" name="Fish Shellfish Immunol.">
        <title>Early steps in the European eel (Anguilla anguilla)-Vibrio vulnificus interaction in the gills: Role of the RtxA13 toxin.</title>
        <authorList>
            <person name="Callol A."/>
            <person name="Pajuelo D."/>
            <person name="Ebbesson L."/>
            <person name="Teles M."/>
            <person name="MacKenzie S."/>
            <person name="Amaro C."/>
        </authorList>
    </citation>
    <scope>NUCLEOTIDE SEQUENCE</scope>
</reference>
<dbReference type="EMBL" id="GBXM01069385">
    <property type="protein sequence ID" value="JAH39192.1"/>
    <property type="molecule type" value="Transcribed_RNA"/>
</dbReference>
<accession>A0A0E9SD67</accession>